<dbReference type="PRINTS" id="PR00420">
    <property type="entry name" value="RNGMNOXGNASE"/>
</dbReference>
<dbReference type="EMBL" id="JBHTIL010000006">
    <property type="protein sequence ID" value="MFD0927491.1"/>
    <property type="molecule type" value="Genomic_DNA"/>
</dbReference>
<keyword evidence="3" id="KW-0274">FAD</keyword>
<comment type="caution">
    <text evidence="5">The sequence shown here is derived from an EMBL/GenBank/DDBJ whole genome shotgun (WGS) entry which is preliminary data.</text>
</comment>
<dbReference type="Gene3D" id="3.30.9.10">
    <property type="entry name" value="D-Amino Acid Oxidase, subunit A, domain 2"/>
    <property type="match status" value="1"/>
</dbReference>
<keyword evidence="5" id="KW-0503">Monooxygenase</keyword>
<dbReference type="Pfam" id="PF01494">
    <property type="entry name" value="FAD_binding_3"/>
    <property type="match status" value="1"/>
</dbReference>
<comment type="cofactor">
    <cofactor evidence="1">
        <name>FAD</name>
        <dbReference type="ChEBI" id="CHEBI:57692"/>
    </cofactor>
</comment>
<evidence type="ECO:0000313" key="6">
    <source>
        <dbReference type="Proteomes" id="UP001597068"/>
    </source>
</evidence>
<name>A0ABW3GFF7_9NOCA</name>
<evidence type="ECO:0000256" key="3">
    <source>
        <dbReference type="ARBA" id="ARBA00022827"/>
    </source>
</evidence>
<dbReference type="Gene3D" id="3.50.50.60">
    <property type="entry name" value="FAD/NAD(P)-binding domain"/>
    <property type="match status" value="1"/>
</dbReference>
<dbReference type="RefSeq" id="WP_253648960.1">
    <property type="nucleotide sequence ID" value="NZ_BAAAMO010000001.1"/>
</dbReference>
<dbReference type="Gene3D" id="3.40.30.120">
    <property type="match status" value="1"/>
</dbReference>
<reference evidence="6" key="1">
    <citation type="journal article" date="2019" name="Int. J. Syst. Evol. Microbiol.">
        <title>The Global Catalogue of Microorganisms (GCM) 10K type strain sequencing project: providing services to taxonomists for standard genome sequencing and annotation.</title>
        <authorList>
            <consortium name="The Broad Institute Genomics Platform"/>
            <consortium name="The Broad Institute Genome Sequencing Center for Infectious Disease"/>
            <person name="Wu L."/>
            <person name="Ma J."/>
        </authorList>
    </citation>
    <scope>NUCLEOTIDE SEQUENCE [LARGE SCALE GENOMIC DNA]</scope>
    <source>
        <strain evidence="6">CCUG 50873</strain>
    </source>
</reference>
<dbReference type="PANTHER" id="PTHR43004">
    <property type="entry name" value="TRK SYSTEM POTASSIUM UPTAKE PROTEIN"/>
    <property type="match status" value="1"/>
</dbReference>
<keyword evidence="6" id="KW-1185">Reference proteome</keyword>
<dbReference type="SUPFAM" id="SSF51905">
    <property type="entry name" value="FAD/NAD(P)-binding domain"/>
    <property type="match status" value="1"/>
</dbReference>
<proteinExistence type="predicted"/>
<keyword evidence="5" id="KW-0560">Oxidoreductase</keyword>
<gene>
    <name evidence="5" type="ORF">ACFQ04_17255</name>
</gene>
<evidence type="ECO:0000313" key="5">
    <source>
        <dbReference type="EMBL" id="MFD0927491.1"/>
    </source>
</evidence>
<accession>A0ABW3GFF7</accession>
<feature type="domain" description="FAD-binding" evidence="4">
    <location>
        <begin position="7"/>
        <end position="353"/>
    </location>
</feature>
<dbReference type="Proteomes" id="UP001597068">
    <property type="component" value="Unassembled WGS sequence"/>
</dbReference>
<keyword evidence="2" id="KW-0285">Flavoprotein</keyword>
<sequence length="615" mass="66697">MSTRSQVPVVICGAGASGATLALLLASRGIASTVLDRRRDPLAHPAAHVINARSLEIWREIGSGLAEEIAAMSPPIEDVNLIRWCSTVGAPAFGEIDLLSEPEQLERVRSHSDHLISHVGQHLLMPALWRRIDDEPLVDFRRGTRVTGLTQDGTGATVHTDTGDVSAPYVVAADGANSALRDAVGVTLTGPVLARMGSAFFRSPDLHPAERPLLTWIYQPRFAGVLIAHADDHYILMGTYLHPQQPMAADPERYWSQTLPAVLGADNTYEMVSTGTWMMTSQTASEFRKDRVLFIGDAAHRFPHTGGYGLNSGVQDAHNVAWKIDAVLNHGADDALLDTYEIERRPVVERFAEHSVRNHFHLDEVTRHFGATNSMLHRATTAMGRAPLTWLPDPLAARLSEGVVRGGLSRTAILGRDSARARRVRARAAEAIPSQLPHFVSTGLEFGYRYGGPLIDGGDRRTEETSPDDVVEYVPAVRVGGRLPHLPVAVGDNRTSLLQMVDPDPTTITLVTSTPLDWQTRLGERVPAGMRLSVVDLTAICADPDAAARILGTARGGAVAVRCDGHIIWCSEDAAEDSSASLVALLETRWAPLVTTATAHGHDRPEGIRHDHQRS</sequence>
<dbReference type="InterPro" id="IPR050641">
    <property type="entry name" value="RIFMO-like"/>
</dbReference>
<dbReference type="GO" id="GO:0004497">
    <property type="term" value="F:monooxygenase activity"/>
    <property type="evidence" value="ECO:0007669"/>
    <property type="project" value="UniProtKB-KW"/>
</dbReference>
<evidence type="ECO:0000259" key="4">
    <source>
        <dbReference type="Pfam" id="PF01494"/>
    </source>
</evidence>
<evidence type="ECO:0000256" key="1">
    <source>
        <dbReference type="ARBA" id="ARBA00001974"/>
    </source>
</evidence>
<evidence type="ECO:0000256" key="2">
    <source>
        <dbReference type="ARBA" id="ARBA00022630"/>
    </source>
</evidence>
<dbReference type="PANTHER" id="PTHR43004:SF19">
    <property type="entry name" value="BINDING MONOOXYGENASE, PUTATIVE (JCVI)-RELATED"/>
    <property type="match status" value="1"/>
</dbReference>
<organism evidence="5 6">
    <name type="scientific">Williamsia deligens</name>
    <dbReference type="NCBI Taxonomy" id="321325"/>
    <lineage>
        <taxon>Bacteria</taxon>
        <taxon>Bacillati</taxon>
        <taxon>Actinomycetota</taxon>
        <taxon>Actinomycetes</taxon>
        <taxon>Mycobacteriales</taxon>
        <taxon>Nocardiaceae</taxon>
        <taxon>Williamsia</taxon>
    </lineage>
</organism>
<dbReference type="InterPro" id="IPR002938">
    <property type="entry name" value="FAD-bd"/>
</dbReference>
<dbReference type="InterPro" id="IPR036188">
    <property type="entry name" value="FAD/NAD-bd_sf"/>
</dbReference>
<protein>
    <submittedName>
        <fullName evidence="5">FAD-dependent monooxygenase</fullName>
    </submittedName>
</protein>